<evidence type="ECO:0000313" key="3">
    <source>
        <dbReference type="EMBL" id="KAH0748030.1"/>
    </source>
</evidence>
<gene>
    <name evidence="3" type="ORF">KY290_027262</name>
</gene>
<dbReference type="InterPro" id="IPR025558">
    <property type="entry name" value="DUF4283"/>
</dbReference>
<dbReference type="PANTHER" id="PTHR33233">
    <property type="entry name" value="ENDONUCLEASE/EXONUCLEASE/PHOSPHATASE"/>
    <property type="match status" value="1"/>
</dbReference>
<feature type="compositionally biased region" description="Polar residues" evidence="1">
    <location>
        <begin position="22"/>
        <end position="32"/>
    </location>
</feature>
<feature type="region of interest" description="Disordered" evidence="1">
    <location>
        <begin position="1"/>
        <end position="32"/>
    </location>
</feature>
<comment type="caution">
    <text evidence="3">The sequence shown here is derived from an EMBL/GenBank/DDBJ whole genome shotgun (WGS) entry which is preliminary data.</text>
</comment>
<evidence type="ECO:0000259" key="2">
    <source>
        <dbReference type="Pfam" id="PF14111"/>
    </source>
</evidence>
<feature type="domain" description="DUF4283" evidence="2">
    <location>
        <begin position="148"/>
        <end position="184"/>
    </location>
</feature>
<feature type="region of interest" description="Disordered" evidence="1">
    <location>
        <begin position="224"/>
        <end position="292"/>
    </location>
</feature>
<feature type="compositionally biased region" description="Basic residues" evidence="1">
    <location>
        <begin position="1"/>
        <end position="10"/>
    </location>
</feature>
<evidence type="ECO:0000256" key="1">
    <source>
        <dbReference type="SAM" id="MobiDB-lite"/>
    </source>
</evidence>
<evidence type="ECO:0000313" key="4">
    <source>
        <dbReference type="Proteomes" id="UP000826656"/>
    </source>
</evidence>
<dbReference type="EMBL" id="JAIVGD010000019">
    <property type="protein sequence ID" value="KAH0748030.1"/>
    <property type="molecule type" value="Genomic_DNA"/>
</dbReference>
<feature type="compositionally biased region" description="Basic and acidic residues" evidence="1">
    <location>
        <begin position="52"/>
        <end position="67"/>
    </location>
</feature>
<feature type="region of interest" description="Disordered" evidence="1">
    <location>
        <begin position="52"/>
        <end position="82"/>
    </location>
</feature>
<keyword evidence="4" id="KW-1185">Reference proteome</keyword>
<organism evidence="3 4">
    <name type="scientific">Solanum tuberosum</name>
    <name type="common">Potato</name>
    <dbReference type="NCBI Taxonomy" id="4113"/>
    <lineage>
        <taxon>Eukaryota</taxon>
        <taxon>Viridiplantae</taxon>
        <taxon>Streptophyta</taxon>
        <taxon>Embryophyta</taxon>
        <taxon>Tracheophyta</taxon>
        <taxon>Spermatophyta</taxon>
        <taxon>Magnoliopsida</taxon>
        <taxon>eudicotyledons</taxon>
        <taxon>Gunneridae</taxon>
        <taxon>Pentapetalae</taxon>
        <taxon>asterids</taxon>
        <taxon>lamiids</taxon>
        <taxon>Solanales</taxon>
        <taxon>Solanaceae</taxon>
        <taxon>Solanoideae</taxon>
        <taxon>Solaneae</taxon>
        <taxon>Solanum</taxon>
    </lineage>
</organism>
<name>A0ABQ7UHS6_SOLTU</name>
<accession>A0ABQ7UHS6</accession>
<sequence length="292" mass="32871">MGRGRPRKLTHKDQAEEILHGISTSSNGRKTHQATLTEIQLSTPEGMAVVVSDKDKGKQGREEEWPKLTHQQGSGGEVTPEKPWANLFSTNRLAARCMNLNYIALIIVEGEKVVEIMPENVAEDDMKWAPPVVVYVVGVTPSIGAMERFANEEERDKVLCAGPHYLLKRPVIMKPWLPEFNFKEEILTTIPLWIKLPNLPLNCWNFVVGHSCVDKPKVIPAKRGQGLGQRKEWRQTTIGNKNQEKQTEQQSEPIPEVGAQNEKQGSQKERDTYVKLGIEEASIEPEPPNKIC</sequence>
<dbReference type="Pfam" id="PF14111">
    <property type="entry name" value="DUF4283"/>
    <property type="match status" value="1"/>
</dbReference>
<proteinExistence type="predicted"/>
<dbReference type="Proteomes" id="UP000826656">
    <property type="component" value="Unassembled WGS sequence"/>
</dbReference>
<protein>
    <recommendedName>
        <fullName evidence="2">DUF4283 domain-containing protein</fullName>
    </recommendedName>
</protein>
<dbReference type="PANTHER" id="PTHR33233:SF14">
    <property type="entry name" value="ENDONUCLEASE_EXONUCLEASE_PHOSPHATASE"/>
    <property type="match status" value="1"/>
</dbReference>
<reference evidence="3 4" key="1">
    <citation type="journal article" date="2021" name="bioRxiv">
        <title>Chromosome-scale and haplotype-resolved genome assembly of a tetraploid potato cultivar.</title>
        <authorList>
            <person name="Sun H."/>
            <person name="Jiao W.-B."/>
            <person name="Krause K."/>
            <person name="Campoy J.A."/>
            <person name="Goel M."/>
            <person name="Folz-Donahue K."/>
            <person name="Kukat C."/>
            <person name="Huettel B."/>
            <person name="Schneeberger K."/>
        </authorList>
    </citation>
    <scope>NUCLEOTIDE SEQUENCE [LARGE SCALE GENOMIC DNA]</scope>
    <source>
        <strain evidence="3">SolTubOtavaFocal</strain>
        <tissue evidence="3">Leaves</tissue>
    </source>
</reference>